<proteinExistence type="predicted"/>
<keyword evidence="1" id="KW-1133">Transmembrane helix</keyword>
<dbReference type="EMBL" id="UINC01052832">
    <property type="protein sequence ID" value="SVB68620.1"/>
    <property type="molecule type" value="Genomic_DNA"/>
</dbReference>
<sequence>MDEVWEMIEHVGQEPLLLWTAAVLSVFLLVGILKRVLSIIVFCAILIILYLVYLTYFEEEFPLPEADVGEWIKIGENWFDSEPEPVLDDNETASE</sequence>
<keyword evidence="1" id="KW-0812">Transmembrane</keyword>
<keyword evidence="1" id="KW-0472">Membrane</keyword>
<evidence type="ECO:0000313" key="2">
    <source>
        <dbReference type="EMBL" id="SVB68620.1"/>
    </source>
</evidence>
<name>A0A382G087_9ZZZZ</name>
<feature type="transmembrane region" description="Helical" evidence="1">
    <location>
        <begin position="16"/>
        <end position="32"/>
    </location>
</feature>
<gene>
    <name evidence="2" type="ORF">METZ01_LOCUS221474</name>
</gene>
<accession>A0A382G087</accession>
<reference evidence="2" key="1">
    <citation type="submission" date="2018-05" db="EMBL/GenBank/DDBJ databases">
        <authorList>
            <person name="Lanie J.A."/>
            <person name="Ng W.-L."/>
            <person name="Kazmierczak K.M."/>
            <person name="Andrzejewski T.M."/>
            <person name="Davidsen T.M."/>
            <person name="Wayne K.J."/>
            <person name="Tettelin H."/>
            <person name="Glass J.I."/>
            <person name="Rusch D."/>
            <person name="Podicherti R."/>
            <person name="Tsui H.-C.T."/>
            <person name="Winkler M.E."/>
        </authorList>
    </citation>
    <scope>NUCLEOTIDE SEQUENCE</scope>
</reference>
<evidence type="ECO:0000256" key="1">
    <source>
        <dbReference type="SAM" id="Phobius"/>
    </source>
</evidence>
<protein>
    <submittedName>
        <fullName evidence="2">Uncharacterized protein</fullName>
    </submittedName>
</protein>
<dbReference type="AlphaFoldDB" id="A0A382G087"/>
<organism evidence="2">
    <name type="scientific">marine metagenome</name>
    <dbReference type="NCBI Taxonomy" id="408172"/>
    <lineage>
        <taxon>unclassified sequences</taxon>
        <taxon>metagenomes</taxon>
        <taxon>ecological metagenomes</taxon>
    </lineage>
</organism>
<feature type="transmembrane region" description="Helical" evidence="1">
    <location>
        <begin position="39"/>
        <end position="57"/>
    </location>
</feature>